<dbReference type="PANTHER" id="PTHR34846:SF7">
    <property type="entry name" value="BLL7811 PROTEIN"/>
    <property type="match status" value="1"/>
</dbReference>
<dbReference type="InterPro" id="IPR004675">
    <property type="entry name" value="AhpD_core"/>
</dbReference>
<dbReference type="SUPFAM" id="SSF69118">
    <property type="entry name" value="AhpD-like"/>
    <property type="match status" value="1"/>
</dbReference>
<keyword evidence="2" id="KW-0560">Oxidoreductase</keyword>
<evidence type="ECO:0000259" key="1">
    <source>
        <dbReference type="Pfam" id="PF02627"/>
    </source>
</evidence>
<keyword evidence="3" id="KW-1185">Reference proteome</keyword>
<dbReference type="Gene3D" id="1.20.1290.10">
    <property type="entry name" value="AhpD-like"/>
    <property type="match status" value="1"/>
</dbReference>
<dbReference type="PANTHER" id="PTHR34846">
    <property type="entry name" value="4-CARBOXYMUCONOLACTONE DECARBOXYLASE FAMILY PROTEIN (AFU_ORTHOLOGUE AFUA_6G11590)"/>
    <property type="match status" value="1"/>
</dbReference>
<dbReference type="EMBL" id="FAOZ01000009">
    <property type="protein sequence ID" value="CUU56864.1"/>
    <property type="molecule type" value="Genomic_DNA"/>
</dbReference>
<organism evidence="2 3">
    <name type="scientific">Parafrankia irregularis</name>
    <dbReference type="NCBI Taxonomy" id="795642"/>
    <lineage>
        <taxon>Bacteria</taxon>
        <taxon>Bacillati</taxon>
        <taxon>Actinomycetota</taxon>
        <taxon>Actinomycetes</taxon>
        <taxon>Frankiales</taxon>
        <taxon>Frankiaceae</taxon>
        <taxon>Parafrankia</taxon>
    </lineage>
</organism>
<reference evidence="3" key="1">
    <citation type="submission" date="2015-11" db="EMBL/GenBank/DDBJ databases">
        <authorList>
            <person name="Varghese N."/>
        </authorList>
    </citation>
    <scope>NUCLEOTIDE SEQUENCE [LARGE SCALE GENOMIC DNA]</scope>
    <source>
        <strain evidence="3">DSM 45899</strain>
    </source>
</reference>
<dbReference type="InterPro" id="IPR029032">
    <property type="entry name" value="AhpD-like"/>
</dbReference>
<accession>A0A0S4QMR1</accession>
<sequence>MTMQARMKNPALLLPHGMEAIQALYRAMAAGGVDPRTMELVHLRASQINGCGACVHAGVTNARKAGESDERLHATAGWYDSPLFDDAERAALVLTEAVTRLSDRPGQVTDEIWAEASKHYDEQQLAAIILMIATTNFFNRINTTIKEPAGTSWS</sequence>
<dbReference type="Pfam" id="PF02627">
    <property type="entry name" value="CMD"/>
    <property type="match status" value="1"/>
</dbReference>
<dbReference type="NCBIfam" id="TIGR00778">
    <property type="entry name" value="ahpD_dom"/>
    <property type="match status" value="1"/>
</dbReference>
<gene>
    <name evidence="2" type="ORF">Ga0074812_10984</name>
</gene>
<feature type="domain" description="Carboxymuconolactone decarboxylase-like" evidence="1">
    <location>
        <begin position="16"/>
        <end position="96"/>
    </location>
</feature>
<dbReference type="InterPro" id="IPR003779">
    <property type="entry name" value="CMD-like"/>
</dbReference>
<dbReference type="AlphaFoldDB" id="A0A0S4QMR1"/>
<evidence type="ECO:0000313" key="3">
    <source>
        <dbReference type="Proteomes" id="UP000198802"/>
    </source>
</evidence>
<protein>
    <submittedName>
        <fullName evidence="2">Alkylhydroperoxidase AhpD family core domain-containing protein</fullName>
    </submittedName>
</protein>
<dbReference type="GO" id="GO:0051920">
    <property type="term" value="F:peroxiredoxin activity"/>
    <property type="evidence" value="ECO:0007669"/>
    <property type="project" value="InterPro"/>
</dbReference>
<proteinExistence type="predicted"/>
<dbReference type="Proteomes" id="UP000198802">
    <property type="component" value="Unassembled WGS sequence"/>
</dbReference>
<evidence type="ECO:0000313" key="2">
    <source>
        <dbReference type="EMBL" id="CUU56864.1"/>
    </source>
</evidence>
<name>A0A0S4QMR1_9ACTN</name>
<keyword evidence="2" id="KW-0575">Peroxidase</keyword>